<feature type="compositionally biased region" description="Low complexity" evidence="1">
    <location>
        <begin position="59"/>
        <end position="81"/>
    </location>
</feature>
<sequence>MKSAPRRGPTGLRAHPDLGRTRPPCRRATVQGRPASLLEGRFAREAARFHASRRRSAERACTSNGNERASGESGSASGGSSPQKTKAGSSSAPLSQSTFIKTDSRVVAIGDLHGDLQKTVAALKLAGVLSVSPDGAPVWCGGDTVIVQLGDILDRGDHEIQILHLFLRLKEQAKLRGGDVFLLNGNHESLNICGDFRYVTSGGFLESARVAGLPPEMAGRFQAQLKARVALFAPGGPIAQELANSYVALQINDTVFAHGGIMPHHVDYGLGRLNDEMSGWMRGEEGARSPIVAMGSPDSVLWCREYSREQWNTQVDRGRSCALLTKVLSELGANQMVVGHTPQERGCNAECDGKIWRIDVGMSSGVCNAAAQVIEIQPPAEEGARSQIRVLRAEGAYEAPLSRRKGMTG</sequence>
<dbReference type="InterPro" id="IPR004843">
    <property type="entry name" value="Calcineurin-like_PHP"/>
</dbReference>
<feature type="region of interest" description="Disordered" evidence="1">
    <location>
        <begin position="1"/>
        <end position="96"/>
    </location>
</feature>
<proteinExistence type="predicted"/>
<gene>
    <name evidence="3" type="ORF">HKI87_08g55220</name>
</gene>
<protein>
    <submittedName>
        <fullName evidence="3">Shewanella-like protein phosphatase</fullName>
    </submittedName>
</protein>
<evidence type="ECO:0000313" key="4">
    <source>
        <dbReference type="Proteomes" id="UP001472866"/>
    </source>
</evidence>
<evidence type="ECO:0000313" key="3">
    <source>
        <dbReference type="EMBL" id="WZN63968.1"/>
    </source>
</evidence>
<dbReference type="InterPro" id="IPR041787">
    <property type="entry name" value="MPP_Shelphs"/>
</dbReference>
<dbReference type="Proteomes" id="UP001472866">
    <property type="component" value="Chromosome 08"/>
</dbReference>
<dbReference type="AlphaFoldDB" id="A0AAX4PCL2"/>
<feature type="domain" description="Calcineurin-like phosphoesterase" evidence="2">
    <location>
        <begin position="105"/>
        <end position="343"/>
    </location>
</feature>
<dbReference type="EMBL" id="CP151508">
    <property type="protein sequence ID" value="WZN63968.1"/>
    <property type="molecule type" value="Genomic_DNA"/>
</dbReference>
<dbReference type="GO" id="GO:0016787">
    <property type="term" value="F:hydrolase activity"/>
    <property type="evidence" value="ECO:0007669"/>
    <property type="project" value="InterPro"/>
</dbReference>
<organism evidence="3 4">
    <name type="scientific">Chloropicon roscoffensis</name>
    <dbReference type="NCBI Taxonomy" id="1461544"/>
    <lineage>
        <taxon>Eukaryota</taxon>
        <taxon>Viridiplantae</taxon>
        <taxon>Chlorophyta</taxon>
        <taxon>Chloropicophyceae</taxon>
        <taxon>Chloropicales</taxon>
        <taxon>Chloropicaceae</taxon>
        <taxon>Chloropicon</taxon>
    </lineage>
</organism>
<reference evidence="3 4" key="1">
    <citation type="submission" date="2024-03" db="EMBL/GenBank/DDBJ databases">
        <title>Complete genome sequence of the green alga Chloropicon roscoffensis RCC1871.</title>
        <authorList>
            <person name="Lemieux C."/>
            <person name="Pombert J.-F."/>
            <person name="Otis C."/>
            <person name="Turmel M."/>
        </authorList>
    </citation>
    <scope>NUCLEOTIDE SEQUENCE [LARGE SCALE GENOMIC DNA]</scope>
    <source>
        <strain evidence="3 4">RCC1871</strain>
    </source>
</reference>
<dbReference type="SUPFAM" id="SSF56300">
    <property type="entry name" value="Metallo-dependent phosphatases"/>
    <property type="match status" value="1"/>
</dbReference>
<dbReference type="Gene3D" id="3.60.21.10">
    <property type="match status" value="1"/>
</dbReference>
<feature type="compositionally biased region" description="Polar residues" evidence="1">
    <location>
        <begin position="82"/>
        <end position="96"/>
    </location>
</feature>
<dbReference type="PANTHER" id="PTHR46546:SF4">
    <property type="entry name" value="SHEWANELLA-LIKE PROTEIN PHOSPHATASE 1"/>
    <property type="match status" value="1"/>
</dbReference>
<keyword evidence="4" id="KW-1185">Reference proteome</keyword>
<dbReference type="PANTHER" id="PTHR46546">
    <property type="entry name" value="SHEWANELLA-LIKE PROTEIN PHOSPHATASE 1"/>
    <property type="match status" value="1"/>
</dbReference>
<evidence type="ECO:0000256" key="1">
    <source>
        <dbReference type="SAM" id="MobiDB-lite"/>
    </source>
</evidence>
<dbReference type="InterPro" id="IPR029052">
    <property type="entry name" value="Metallo-depent_PP-like"/>
</dbReference>
<dbReference type="CDD" id="cd07425">
    <property type="entry name" value="MPP_Shelphs"/>
    <property type="match status" value="1"/>
</dbReference>
<accession>A0AAX4PCL2</accession>
<evidence type="ECO:0000259" key="2">
    <source>
        <dbReference type="Pfam" id="PF00149"/>
    </source>
</evidence>
<name>A0AAX4PCL2_9CHLO</name>
<dbReference type="Pfam" id="PF00149">
    <property type="entry name" value="Metallophos"/>
    <property type="match status" value="1"/>
</dbReference>